<evidence type="ECO:0000313" key="3">
    <source>
        <dbReference type="EMBL" id="MBB5694598.1"/>
    </source>
</evidence>
<dbReference type="Gene3D" id="3.30.1330.60">
    <property type="entry name" value="OmpA-like domain"/>
    <property type="match status" value="1"/>
</dbReference>
<gene>
    <name evidence="3" type="ORF">FHS87_002650</name>
</gene>
<dbReference type="AlphaFoldDB" id="A0A840Y0G2"/>
<dbReference type="InterPro" id="IPR036737">
    <property type="entry name" value="OmpA-like_sf"/>
</dbReference>
<name>A0A840Y0G2_9PROT</name>
<dbReference type="EMBL" id="JACIJD010000011">
    <property type="protein sequence ID" value="MBB5694598.1"/>
    <property type="molecule type" value="Genomic_DNA"/>
</dbReference>
<keyword evidence="1" id="KW-0472">Membrane</keyword>
<dbReference type="RefSeq" id="WP_184518945.1">
    <property type="nucleotide sequence ID" value="NZ_JACIJD010000011.1"/>
</dbReference>
<dbReference type="GO" id="GO:0016020">
    <property type="term" value="C:membrane"/>
    <property type="evidence" value="ECO:0007669"/>
    <property type="project" value="UniProtKB-UniRule"/>
</dbReference>
<organism evidence="3 4">
    <name type="scientific">Muricoccus pecuniae</name>
    <dbReference type="NCBI Taxonomy" id="693023"/>
    <lineage>
        <taxon>Bacteria</taxon>
        <taxon>Pseudomonadati</taxon>
        <taxon>Pseudomonadota</taxon>
        <taxon>Alphaproteobacteria</taxon>
        <taxon>Acetobacterales</taxon>
        <taxon>Roseomonadaceae</taxon>
        <taxon>Muricoccus</taxon>
    </lineage>
</organism>
<dbReference type="CDD" id="cd07185">
    <property type="entry name" value="OmpA_C-like"/>
    <property type="match status" value="1"/>
</dbReference>
<evidence type="ECO:0000313" key="4">
    <source>
        <dbReference type="Proteomes" id="UP000580654"/>
    </source>
</evidence>
<accession>A0A840Y0G2</accession>
<dbReference type="PROSITE" id="PS51123">
    <property type="entry name" value="OMPA_2"/>
    <property type="match status" value="1"/>
</dbReference>
<proteinExistence type="predicted"/>
<dbReference type="InterPro" id="IPR006665">
    <property type="entry name" value="OmpA-like"/>
</dbReference>
<keyword evidence="4" id="KW-1185">Reference proteome</keyword>
<sequence>MQDRDRRALEAGSRRGVAAPRALAIIALAAMAVTGCAGRQEVPGMAAAVSPVTEPAPPVPAPALPLDAAVAELTGALLAPAAAPGGRVAVAIDPFIDQGTGTETEATRAVVARMAERVRRDLSAIGLLPLTPGTVNEQPLVLLGSLATEAGDAPPPGAFRLRAVLADLRTGRILRAATARVGAGEIDTTLAPFFRDSPGWLPDEAAAAYLRTVNAGAGQFVDPLYRQAILVQALVAEGMVAYEAGRYAEAYENYSRAGQLPGGDQMRVYNGVYLATRALGRPGDAEVAFGRIVEFGLRHGRLSIRFLFPPGSTALLPTVGAGDTNRVWLRQVAQQASERGACLELTGHASPTGSAAANERLSLARAEALRARLVAIRPELRDRIRAIGLGARNPLVGTGADNASDVLDRRVEIEPVSCGTFPNGLL</sequence>
<dbReference type="SUPFAM" id="SSF103088">
    <property type="entry name" value="OmpA-like"/>
    <property type="match status" value="1"/>
</dbReference>
<dbReference type="Pfam" id="PF00691">
    <property type="entry name" value="OmpA"/>
    <property type="match status" value="1"/>
</dbReference>
<dbReference type="SUPFAM" id="SSF48452">
    <property type="entry name" value="TPR-like"/>
    <property type="match status" value="1"/>
</dbReference>
<feature type="domain" description="OmpA-like" evidence="2">
    <location>
        <begin position="295"/>
        <end position="419"/>
    </location>
</feature>
<protein>
    <submittedName>
        <fullName evidence="3">Outer membrane protein OmpA-like peptidoglycan-associated protein</fullName>
    </submittedName>
</protein>
<evidence type="ECO:0000259" key="2">
    <source>
        <dbReference type="PROSITE" id="PS51123"/>
    </source>
</evidence>
<dbReference type="Proteomes" id="UP000580654">
    <property type="component" value="Unassembled WGS sequence"/>
</dbReference>
<comment type="caution">
    <text evidence="3">The sequence shown here is derived from an EMBL/GenBank/DDBJ whole genome shotgun (WGS) entry which is preliminary data.</text>
</comment>
<evidence type="ECO:0000256" key="1">
    <source>
        <dbReference type="PROSITE-ProRule" id="PRU00473"/>
    </source>
</evidence>
<reference evidence="3 4" key="1">
    <citation type="submission" date="2020-08" db="EMBL/GenBank/DDBJ databases">
        <title>Genomic Encyclopedia of Type Strains, Phase IV (KMG-IV): sequencing the most valuable type-strain genomes for metagenomic binning, comparative biology and taxonomic classification.</title>
        <authorList>
            <person name="Goeker M."/>
        </authorList>
    </citation>
    <scope>NUCLEOTIDE SEQUENCE [LARGE SCALE GENOMIC DNA]</scope>
    <source>
        <strain evidence="3 4">DSM 25622</strain>
    </source>
</reference>
<dbReference type="InterPro" id="IPR011990">
    <property type="entry name" value="TPR-like_helical_dom_sf"/>
</dbReference>